<dbReference type="Pfam" id="PF00126">
    <property type="entry name" value="HTH_1"/>
    <property type="match status" value="1"/>
</dbReference>
<dbReference type="PANTHER" id="PTHR30419">
    <property type="entry name" value="HTH-TYPE TRANSCRIPTIONAL REGULATOR YBHD"/>
    <property type="match status" value="1"/>
</dbReference>
<dbReference type="OrthoDB" id="9803714at2"/>
<evidence type="ECO:0000259" key="5">
    <source>
        <dbReference type="PROSITE" id="PS50931"/>
    </source>
</evidence>
<dbReference type="InterPro" id="IPR005119">
    <property type="entry name" value="LysR_subst-bd"/>
</dbReference>
<dbReference type="PRINTS" id="PR00039">
    <property type="entry name" value="HTHLYSR"/>
</dbReference>
<comment type="caution">
    <text evidence="6">The sequence shown here is derived from an EMBL/GenBank/DDBJ whole genome shotgun (WGS) entry which is preliminary data.</text>
</comment>
<dbReference type="InterPro" id="IPR036390">
    <property type="entry name" value="WH_DNA-bd_sf"/>
</dbReference>
<proteinExistence type="inferred from homology"/>
<evidence type="ECO:0000256" key="1">
    <source>
        <dbReference type="ARBA" id="ARBA00009437"/>
    </source>
</evidence>
<gene>
    <name evidence="6" type="ORF">EV214_1289</name>
</gene>
<organism evidence="6 7">
    <name type="scientific">Marinisporobacter balticus</name>
    <dbReference type="NCBI Taxonomy" id="2018667"/>
    <lineage>
        <taxon>Bacteria</taxon>
        <taxon>Bacillati</taxon>
        <taxon>Bacillota</taxon>
        <taxon>Clostridia</taxon>
        <taxon>Peptostreptococcales</taxon>
        <taxon>Thermotaleaceae</taxon>
        <taxon>Marinisporobacter</taxon>
    </lineage>
</organism>
<evidence type="ECO:0000256" key="3">
    <source>
        <dbReference type="ARBA" id="ARBA00023125"/>
    </source>
</evidence>
<dbReference type="InterPro" id="IPR036388">
    <property type="entry name" value="WH-like_DNA-bd_sf"/>
</dbReference>
<reference evidence="6 7" key="1">
    <citation type="submission" date="2019-03" db="EMBL/GenBank/DDBJ databases">
        <title>Genomic Encyclopedia of Type Strains, Phase IV (KMG-IV): sequencing the most valuable type-strain genomes for metagenomic binning, comparative biology and taxonomic classification.</title>
        <authorList>
            <person name="Goeker M."/>
        </authorList>
    </citation>
    <scope>NUCLEOTIDE SEQUENCE [LARGE SCALE GENOMIC DNA]</scope>
    <source>
        <strain evidence="6 7">DSM 102940</strain>
    </source>
</reference>
<sequence length="296" mass="33998">MEFRQLKYFQMVCQLKNITKAAERLYVSQPSITNSIKNLEKELSIQLFDRSKKQFKLTTEGKIFLERVDVILKQLDDVISEMKDYKNLKKGLLSLGVPPIIGTILFPKLFANFKKIYPNIELQIAENGSVTSKEMLEKGEIDLSIMIVDQSCKLLDTMPILDSEIFVCLNKKHPLSTKKKLKLEDLKNEPIIMLKEGFYHRKKIFEHFKKSNIEPNIILSSNQLDTIKSLVINGIGISFLLKETVENNEHIASIPLDQSMPIKIALAWKKDNFLSMASKTFIDFVKTSPLNQNTKS</sequence>
<dbReference type="FunFam" id="1.10.10.10:FF:000001">
    <property type="entry name" value="LysR family transcriptional regulator"/>
    <property type="match status" value="1"/>
</dbReference>
<dbReference type="SUPFAM" id="SSF46785">
    <property type="entry name" value="Winged helix' DNA-binding domain"/>
    <property type="match status" value="1"/>
</dbReference>
<dbReference type="Gene3D" id="1.10.10.10">
    <property type="entry name" value="Winged helix-like DNA-binding domain superfamily/Winged helix DNA-binding domain"/>
    <property type="match status" value="1"/>
</dbReference>
<dbReference type="RefSeq" id="WP_132247235.1">
    <property type="nucleotide sequence ID" value="NZ_SLWV01000028.1"/>
</dbReference>
<dbReference type="GO" id="GO:0003677">
    <property type="term" value="F:DNA binding"/>
    <property type="evidence" value="ECO:0007669"/>
    <property type="project" value="UniProtKB-KW"/>
</dbReference>
<evidence type="ECO:0000313" key="6">
    <source>
        <dbReference type="EMBL" id="TCO70014.1"/>
    </source>
</evidence>
<comment type="similarity">
    <text evidence="1">Belongs to the LysR transcriptional regulatory family.</text>
</comment>
<keyword evidence="2" id="KW-0805">Transcription regulation</keyword>
<accession>A0A4R2KB50</accession>
<evidence type="ECO:0000256" key="4">
    <source>
        <dbReference type="ARBA" id="ARBA00023163"/>
    </source>
</evidence>
<dbReference type="Proteomes" id="UP000294919">
    <property type="component" value="Unassembled WGS sequence"/>
</dbReference>
<evidence type="ECO:0000313" key="7">
    <source>
        <dbReference type="Proteomes" id="UP000294919"/>
    </source>
</evidence>
<dbReference type="SUPFAM" id="SSF53850">
    <property type="entry name" value="Periplasmic binding protein-like II"/>
    <property type="match status" value="1"/>
</dbReference>
<keyword evidence="7" id="KW-1185">Reference proteome</keyword>
<dbReference type="InterPro" id="IPR050950">
    <property type="entry name" value="HTH-type_LysR_regulators"/>
</dbReference>
<name>A0A4R2KB50_9FIRM</name>
<dbReference type="AlphaFoldDB" id="A0A4R2KB50"/>
<dbReference type="PROSITE" id="PS50931">
    <property type="entry name" value="HTH_LYSR"/>
    <property type="match status" value="1"/>
</dbReference>
<dbReference type="PANTHER" id="PTHR30419:SF30">
    <property type="entry name" value="LYSR FAMILY TRANSCRIPTIONAL REGULATOR"/>
    <property type="match status" value="1"/>
</dbReference>
<feature type="domain" description="HTH lysR-type" evidence="5">
    <location>
        <begin position="1"/>
        <end position="58"/>
    </location>
</feature>
<protein>
    <submittedName>
        <fullName evidence="6">DNA-binding transcriptional LysR family regulator</fullName>
    </submittedName>
</protein>
<dbReference type="CDD" id="cd05466">
    <property type="entry name" value="PBP2_LTTR_substrate"/>
    <property type="match status" value="1"/>
</dbReference>
<dbReference type="EMBL" id="SLWV01000028">
    <property type="protein sequence ID" value="TCO70014.1"/>
    <property type="molecule type" value="Genomic_DNA"/>
</dbReference>
<dbReference type="Pfam" id="PF03466">
    <property type="entry name" value="LysR_substrate"/>
    <property type="match status" value="1"/>
</dbReference>
<evidence type="ECO:0000256" key="2">
    <source>
        <dbReference type="ARBA" id="ARBA00023015"/>
    </source>
</evidence>
<keyword evidence="4" id="KW-0804">Transcription</keyword>
<dbReference type="InterPro" id="IPR000847">
    <property type="entry name" value="LysR_HTH_N"/>
</dbReference>
<dbReference type="GO" id="GO:0005829">
    <property type="term" value="C:cytosol"/>
    <property type="evidence" value="ECO:0007669"/>
    <property type="project" value="TreeGrafter"/>
</dbReference>
<keyword evidence="3 6" id="KW-0238">DNA-binding</keyword>
<dbReference type="Gene3D" id="3.40.190.290">
    <property type="match status" value="1"/>
</dbReference>
<dbReference type="GO" id="GO:0003700">
    <property type="term" value="F:DNA-binding transcription factor activity"/>
    <property type="evidence" value="ECO:0007669"/>
    <property type="project" value="InterPro"/>
</dbReference>